<comment type="similarity">
    <text evidence="11">Belongs to the creA/MIG C2H2-type zinc-finger protein family.</text>
</comment>
<dbReference type="SMART" id="SM00355">
    <property type="entry name" value="ZnF_C2H2"/>
    <property type="match status" value="2"/>
</dbReference>
<dbReference type="Proteomes" id="UP000242525">
    <property type="component" value="Unassembled WGS sequence"/>
</dbReference>
<dbReference type="FunFam" id="3.30.160.60:FF:000152">
    <property type="entry name" value="DNA-binding protein creA"/>
    <property type="match status" value="1"/>
</dbReference>
<feature type="compositionally biased region" description="Polar residues" evidence="15">
    <location>
        <begin position="496"/>
        <end position="516"/>
    </location>
</feature>
<evidence type="ECO:0000256" key="6">
    <source>
        <dbReference type="ARBA" id="ARBA00022833"/>
    </source>
</evidence>
<dbReference type="PANTHER" id="PTHR47428">
    <property type="entry name" value="REGULATORY PROTEIN MIG1-RELATED"/>
    <property type="match status" value="1"/>
</dbReference>
<feature type="region of interest" description="Disordered" evidence="15">
    <location>
        <begin position="471"/>
        <end position="535"/>
    </location>
</feature>
<evidence type="ECO:0000256" key="12">
    <source>
        <dbReference type="ARBA" id="ARBA00056233"/>
    </source>
</evidence>
<dbReference type="GO" id="GO:0000433">
    <property type="term" value="P:carbon catabolite repression of transcription from RNA polymerase II promoter by glucose"/>
    <property type="evidence" value="ECO:0007669"/>
    <property type="project" value="TreeGrafter"/>
</dbReference>
<evidence type="ECO:0000256" key="13">
    <source>
        <dbReference type="ARBA" id="ARBA00068528"/>
    </source>
</evidence>
<gene>
    <name evidence="17" type="ORF">BN980_GECA12s03453g</name>
</gene>
<keyword evidence="10" id="KW-0539">Nucleus</keyword>
<keyword evidence="4" id="KW-0677">Repeat</keyword>
<evidence type="ECO:0000256" key="1">
    <source>
        <dbReference type="ARBA" id="ARBA00004123"/>
    </source>
</evidence>
<evidence type="ECO:0000256" key="4">
    <source>
        <dbReference type="ARBA" id="ARBA00022737"/>
    </source>
</evidence>
<keyword evidence="5 14" id="KW-0863">Zinc-finger</keyword>
<evidence type="ECO:0000256" key="9">
    <source>
        <dbReference type="ARBA" id="ARBA00023163"/>
    </source>
</evidence>
<dbReference type="PANTHER" id="PTHR47428:SF1">
    <property type="entry name" value="REGULATORY PROTEIN MIG1-RELATED"/>
    <property type="match status" value="1"/>
</dbReference>
<keyword evidence="6" id="KW-0862">Zinc</keyword>
<evidence type="ECO:0000256" key="14">
    <source>
        <dbReference type="PROSITE-ProRule" id="PRU00042"/>
    </source>
</evidence>
<feature type="compositionally biased region" description="Low complexity" evidence="15">
    <location>
        <begin position="1"/>
        <end position="16"/>
    </location>
</feature>
<feature type="compositionally biased region" description="Low complexity" evidence="15">
    <location>
        <begin position="475"/>
        <end position="493"/>
    </location>
</feature>
<feature type="compositionally biased region" description="Pro residues" evidence="15">
    <location>
        <begin position="17"/>
        <end position="28"/>
    </location>
</feature>
<name>A0A0J9XEY5_GEOCN</name>
<feature type="compositionally biased region" description="Low complexity" evidence="15">
    <location>
        <begin position="111"/>
        <end position="127"/>
    </location>
</feature>
<keyword evidence="8" id="KW-0238">DNA-binding</keyword>
<dbReference type="EMBL" id="CCBN010000012">
    <property type="protein sequence ID" value="CDO55864.1"/>
    <property type="molecule type" value="Genomic_DNA"/>
</dbReference>
<evidence type="ECO:0000256" key="10">
    <source>
        <dbReference type="ARBA" id="ARBA00023242"/>
    </source>
</evidence>
<dbReference type="GO" id="GO:0005737">
    <property type="term" value="C:cytoplasm"/>
    <property type="evidence" value="ECO:0007669"/>
    <property type="project" value="TreeGrafter"/>
</dbReference>
<evidence type="ECO:0000256" key="8">
    <source>
        <dbReference type="ARBA" id="ARBA00023125"/>
    </source>
</evidence>
<dbReference type="InterPro" id="IPR036236">
    <property type="entry name" value="Znf_C2H2_sf"/>
</dbReference>
<dbReference type="STRING" id="1173061.A0A0J9XEY5"/>
<feature type="region of interest" description="Disordered" evidence="15">
    <location>
        <begin position="371"/>
        <end position="414"/>
    </location>
</feature>
<keyword evidence="3" id="KW-0479">Metal-binding</keyword>
<proteinExistence type="inferred from homology"/>
<dbReference type="InterPro" id="IPR051007">
    <property type="entry name" value="creA/MIG_C2H2-ZnF"/>
</dbReference>
<feature type="region of interest" description="Disordered" evidence="15">
    <location>
        <begin position="304"/>
        <end position="343"/>
    </location>
</feature>
<dbReference type="InterPro" id="IPR013087">
    <property type="entry name" value="Znf_C2H2_type"/>
</dbReference>
<feature type="domain" description="C2H2-type" evidence="16">
    <location>
        <begin position="34"/>
        <end position="61"/>
    </location>
</feature>
<feature type="compositionally biased region" description="Basic and acidic residues" evidence="15">
    <location>
        <begin position="52"/>
        <end position="62"/>
    </location>
</feature>
<dbReference type="SUPFAM" id="SSF57667">
    <property type="entry name" value="beta-beta-alpha zinc fingers"/>
    <property type="match status" value="1"/>
</dbReference>
<dbReference type="PROSITE" id="PS50157">
    <property type="entry name" value="ZINC_FINGER_C2H2_2"/>
    <property type="match status" value="2"/>
</dbReference>
<evidence type="ECO:0000313" key="18">
    <source>
        <dbReference type="Proteomes" id="UP000242525"/>
    </source>
</evidence>
<dbReference type="FunFam" id="3.30.160.60:FF:000089">
    <property type="entry name" value="DNA-binding protein creA"/>
    <property type="match status" value="1"/>
</dbReference>
<dbReference type="GO" id="GO:0008270">
    <property type="term" value="F:zinc ion binding"/>
    <property type="evidence" value="ECO:0007669"/>
    <property type="project" value="UniProtKB-KW"/>
</dbReference>
<feature type="region of interest" description="Disordered" evidence="15">
    <location>
        <begin position="266"/>
        <end position="289"/>
    </location>
</feature>
<evidence type="ECO:0000256" key="7">
    <source>
        <dbReference type="ARBA" id="ARBA00023015"/>
    </source>
</evidence>
<feature type="compositionally biased region" description="Polar residues" evidence="15">
    <location>
        <begin position="522"/>
        <end position="535"/>
    </location>
</feature>
<feature type="region of interest" description="Disordered" evidence="15">
    <location>
        <begin position="176"/>
        <end position="218"/>
    </location>
</feature>
<feature type="compositionally biased region" description="Basic residues" evidence="15">
    <location>
        <begin position="323"/>
        <end position="341"/>
    </location>
</feature>
<evidence type="ECO:0000313" key="17">
    <source>
        <dbReference type="EMBL" id="CDO55864.1"/>
    </source>
</evidence>
<keyword evidence="2" id="KW-0678">Repressor</keyword>
<feature type="compositionally biased region" description="Low complexity" evidence="15">
    <location>
        <begin position="390"/>
        <end position="402"/>
    </location>
</feature>
<feature type="compositionally biased region" description="Polar residues" evidence="15">
    <location>
        <begin position="190"/>
        <end position="217"/>
    </location>
</feature>
<accession>A0A0J9XEY5</accession>
<comment type="subcellular location">
    <subcellularLocation>
        <location evidence="1">Nucleus</location>
    </subcellularLocation>
</comment>
<feature type="region of interest" description="Disordered" evidence="15">
    <location>
        <begin position="52"/>
        <end position="145"/>
    </location>
</feature>
<keyword evidence="18" id="KW-1185">Reference proteome</keyword>
<dbReference type="AlphaFoldDB" id="A0A0J9XEY5"/>
<dbReference type="PROSITE" id="PS00028">
    <property type="entry name" value="ZINC_FINGER_C2H2_1"/>
    <property type="match status" value="2"/>
</dbReference>
<dbReference type="OrthoDB" id="654211at2759"/>
<evidence type="ECO:0000256" key="5">
    <source>
        <dbReference type="ARBA" id="ARBA00022771"/>
    </source>
</evidence>
<protein>
    <recommendedName>
        <fullName evidence="13">Regulatory protein MIG1</fullName>
    </recommendedName>
</protein>
<organism evidence="17 18">
    <name type="scientific">Geotrichum candidum</name>
    <name type="common">Oospora lactis</name>
    <name type="synonym">Dipodascus geotrichum</name>
    <dbReference type="NCBI Taxonomy" id="1173061"/>
    <lineage>
        <taxon>Eukaryota</taxon>
        <taxon>Fungi</taxon>
        <taxon>Dikarya</taxon>
        <taxon>Ascomycota</taxon>
        <taxon>Saccharomycotina</taxon>
        <taxon>Dipodascomycetes</taxon>
        <taxon>Dipodascales</taxon>
        <taxon>Dipodascaceae</taxon>
        <taxon>Geotrichum</taxon>
    </lineage>
</organism>
<reference evidence="17" key="1">
    <citation type="submission" date="2014-03" db="EMBL/GenBank/DDBJ databases">
        <authorList>
            <person name="Casaregola S."/>
        </authorList>
    </citation>
    <scope>NUCLEOTIDE SEQUENCE [LARGE SCALE GENOMIC DNA]</scope>
    <source>
        <strain evidence="17">CLIB 918</strain>
    </source>
</reference>
<evidence type="ECO:0000256" key="11">
    <source>
        <dbReference type="ARBA" id="ARBA00038023"/>
    </source>
</evidence>
<dbReference type="GO" id="GO:0005634">
    <property type="term" value="C:nucleus"/>
    <property type="evidence" value="ECO:0007669"/>
    <property type="project" value="UniProtKB-SubCell"/>
</dbReference>
<feature type="compositionally biased region" description="Low complexity" evidence="15">
    <location>
        <begin position="304"/>
        <end position="322"/>
    </location>
</feature>
<sequence length="535" mass="56860">MKPEAPTSEGPAAAAPSAPPAAAPPPKPELPRPYKCPICEKAFHRLEHQTRHIRTHTGEKPHACTFPGCTKRFSRSDELTRHSRIHTNPHSRRNNRSIKYNLAPATGSNNSSPATPDSTPSSPAAPTTKRKTKAIPKSSLSQPTSPLLANSVLSINTNTNISNVKPIRIKSAAISTPASTASSPTNNSTFPLSFTTSAQPRSEISSPYNSVPSSPTISPHLMQALDQQQPQQQQQGQFVRVPHSTLSRSGFSSTFDMNTLATAATQQLEREKKLTGSSTKLVSTHSSPSLSSYFNASSSSFFSQTGPSPSFSSNSSSGSHLPHLAHHGHHHGHHPHHHNHHFSGLTRLTPLTALHSKNKHEADDDLYLQHRSKRSRPNSPMSTAPPSPIFSPSTSPTPDHTPLATPAHSPRLHPREMLDQGSVQLPSIRTLSLNRNMPPPLQPLEVGAGGAGNSALPLPFLPVSSNLNTTLSGRSTANPTTSSSMAPTPSLAPNLFSGSAANPSDRNSNKDSNGPSGASGVQRVSVSDLINGSGR</sequence>
<keyword evidence="9" id="KW-0804">Transcription</keyword>
<evidence type="ECO:0000259" key="16">
    <source>
        <dbReference type="PROSITE" id="PS50157"/>
    </source>
</evidence>
<dbReference type="Pfam" id="PF00096">
    <property type="entry name" value="zf-C2H2"/>
    <property type="match status" value="2"/>
</dbReference>
<feature type="domain" description="C2H2-type" evidence="16">
    <location>
        <begin position="62"/>
        <end position="91"/>
    </location>
</feature>
<keyword evidence="7" id="KW-0805">Transcription regulation</keyword>
<feature type="compositionally biased region" description="Low complexity" evidence="15">
    <location>
        <begin position="176"/>
        <end position="189"/>
    </location>
</feature>
<comment type="caution">
    <text evidence="17">The sequence shown here is derived from an EMBL/GenBank/DDBJ whole genome shotgun (WGS) entry which is preliminary data.</text>
</comment>
<comment type="function">
    <text evidence="12">Involved in glucose repression of glucose metabolism genes.</text>
</comment>
<dbReference type="Gene3D" id="3.30.160.60">
    <property type="entry name" value="Classic Zinc Finger"/>
    <property type="match status" value="2"/>
</dbReference>
<evidence type="ECO:0000256" key="2">
    <source>
        <dbReference type="ARBA" id="ARBA00022491"/>
    </source>
</evidence>
<evidence type="ECO:0000256" key="3">
    <source>
        <dbReference type="ARBA" id="ARBA00022723"/>
    </source>
</evidence>
<evidence type="ECO:0000256" key="15">
    <source>
        <dbReference type="SAM" id="MobiDB-lite"/>
    </source>
</evidence>
<dbReference type="GO" id="GO:0000978">
    <property type="term" value="F:RNA polymerase II cis-regulatory region sequence-specific DNA binding"/>
    <property type="evidence" value="ECO:0007669"/>
    <property type="project" value="TreeGrafter"/>
</dbReference>
<feature type="region of interest" description="Disordered" evidence="15">
    <location>
        <begin position="1"/>
        <end position="35"/>
    </location>
</feature>
<feature type="compositionally biased region" description="Basic residues" evidence="15">
    <location>
        <begin position="82"/>
        <end position="96"/>
    </location>
</feature>